<dbReference type="PANTHER" id="PTHR43046:SF2">
    <property type="entry name" value="8-OXO-DGTP DIPHOSPHATASE-RELATED"/>
    <property type="match status" value="1"/>
</dbReference>
<keyword evidence="2" id="KW-0378">Hydrolase</keyword>
<feature type="domain" description="Nudix hydrolase" evidence="3">
    <location>
        <begin position="20"/>
        <end position="146"/>
    </location>
</feature>
<protein>
    <submittedName>
        <fullName evidence="4">ADP-ribose pyrophosphatase YjhB, NUDIX family</fullName>
    </submittedName>
</protein>
<accession>A0A1I5VIQ7</accession>
<sequence>MLLGDGGGFVRCACGNRHWGPHGAAGLLLSDPERGVLLQRRAWWTHHGRTWALPGGAVRRGETPVEAAVREAAEEAAVPPAAVAVTAVSTEEHGTWRYTTVLATVREPVRVRAVSRESAELRWVPPERVADLPLHPDFAAAWPRLRVQLERRLVLVVDAANVVGARPDGWWRDPAAAARRLRDQLAVLGVAEVSGTALRVTADGDWCWRPRVVMVVEGRARGVEPRAPVEVVAAPRDGDSTIVEVTERLRAERPDDHVVVVTADRGLRARVADPATALLGPGTLRTLLDTHTP</sequence>
<dbReference type="Pfam" id="PF00293">
    <property type="entry name" value="NUDIX"/>
    <property type="match status" value="1"/>
</dbReference>
<evidence type="ECO:0000256" key="2">
    <source>
        <dbReference type="ARBA" id="ARBA00022801"/>
    </source>
</evidence>
<comment type="cofactor">
    <cofactor evidence="1">
        <name>Mg(2+)</name>
        <dbReference type="ChEBI" id="CHEBI:18420"/>
    </cofactor>
</comment>
<dbReference type="InterPro" id="IPR000086">
    <property type="entry name" value="NUDIX_hydrolase_dom"/>
</dbReference>
<dbReference type="PANTHER" id="PTHR43046">
    <property type="entry name" value="GDP-MANNOSE MANNOSYL HYDROLASE"/>
    <property type="match status" value="1"/>
</dbReference>
<gene>
    <name evidence="4" type="ORF">SAMN05421810_104393</name>
</gene>
<dbReference type="Proteomes" id="UP000198727">
    <property type="component" value="Unassembled WGS sequence"/>
</dbReference>
<dbReference type="OrthoDB" id="3404294at2"/>
<dbReference type="GO" id="GO:0016787">
    <property type="term" value="F:hydrolase activity"/>
    <property type="evidence" value="ECO:0007669"/>
    <property type="project" value="UniProtKB-KW"/>
</dbReference>
<dbReference type="RefSeq" id="WP_092530750.1">
    <property type="nucleotide sequence ID" value="NZ_FOWW01000004.1"/>
</dbReference>
<evidence type="ECO:0000256" key="1">
    <source>
        <dbReference type="ARBA" id="ARBA00001946"/>
    </source>
</evidence>
<dbReference type="PROSITE" id="PS51462">
    <property type="entry name" value="NUDIX"/>
    <property type="match status" value="1"/>
</dbReference>
<dbReference type="EMBL" id="FOWW01000004">
    <property type="protein sequence ID" value="SFQ07444.1"/>
    <property type="molecule type" value="Genomic_DNA"/>
</dbReference>
<organism evidence="4 5">
    <name type="scientific">Amycolatopsis arida</name>
    <dbReference type="NCBI Taxonomy" id="587909"/>
    <lineage>
        <taxon>Bacteria</taxon>
        <taxon>Bacillati</taxon>
        <taxon>Actinomycetota</taxon>
        <taxon>Actinomycetes</taxon>
        <taxon>Pseudonocardiales</taxon>
        <taxon>Pseudonocardiaceae</taxon>
        <taxon>Amycolatopsis</taxon>
    </lineage>
</organism>
<dbReference type="STRING" id="587909.SAMN05421810_104393"/>
<proteinExistence type="predicted"/>
<evidence type="ECO:0000259" key="3">
    <source>
        <dbReference type="PROSITE" id="PS51462"/>
    </source>
</evidence>
<dbReference type="InterPro" id="IPR015797">
    <property type="entry name" value="NUDIX_hydrolase-like_dom_sf"/>
</dbReference>
<evidence type="ECO:0000313" key="4">
    <source>
        <dbReference type="EMBL" id="SFQ07444.1"/>
    </source>
</evidence>
<dbReference type="AlphaFoldDB" id="A0A1I5VIQ7"/>
<dbReference type="SUPFAM" id="SSF55811">
    <property type="entry name" value="Nudix"/>
    <property type="match status" value="1"/>
</dbReference>
<name>A0A1I5VIQ7_9PSEU</name>
<evidence type="ECO:0000313" key="5">
    <source>
        <dbReference type="Proteomes" id="UP000198727"/>
    </source>
</evidence>
<keyword evidence="5" id="KW-1185">Reference proteome</keyword>
<dbReference type="Gene3D" id="3.90.79.10">
    <property type="entry name" value="Nucleoside Triphosphate Pyrophosphohydrolase"/>
    <property type="match status" value="1"/>
</dbReference>
<reference evidence="5" key="1">
    <citation type="submission" date="2016-10" db="EMBL/GenBank/DDBJ databases">
        <authorList>
            <person name="Varghese N."/>
            <person name="Submissions S."/>
        </authorList>
    </citation>
    <scope>NUCLEOTIDE SEQUENCE [LARGE SCALE GENOMIC DNA]</scope>
    <source>
        <strain evidence="5">CGMCC 4.5579</strain>
    </source>
</reference>